<protein>
    <submittedName>
        <fullName evidence="2">Membrane protein</fullName>
    </submittedName>
</protein>
<dbReference type="OrthoDB" id="5459053at2"/>
<evidence type="ECO:0000256" key="1">
    <source>
        <dbReference type="SAM" id="Phobius"/>
    </source>
</evidence>
<dbReference type="PIRSF" id="PIRSF030780">
    <property type="entry name" value="Md_memb_hyd_prd"/>
    <property type="match status" value="1"/>
</dbReference>
<comment type="caution">
    <text evidence="2">The sequence shown here is derived from an EMBL/GenBank/DDBJ whole genome shotgun (WGS) entry which is preliminary data.</text>
</comment>
<name>A0A0K9H1C8_9BACI</name>
<dbReference type="PATRIC" id="fig|1679170.3.peg.3041"/>
<gene>
    <name evidence="2" type="ORF">AC625_13340</name>
</gene>
<dbReference type="Proteomes" id="UP000037146">
    <property type="component" value="Unassembled WGS sequence"/>
</dbReference>
<evidence type="ECO:0000313" key="2">
    <source>
        <dbReference type="EMBL" id="KMY52342.1"/>
    </source>
</evidence>
<proteinExistence type="predicted"/>
<dbReference type="AlphaFoldDB" id="A0A0K9H1C8"/>
<dbReference type="InterPro" id="IPR016956">
    <property type="entry name" value="YdjM"/>
</dbReference>
<organism evidence="2 3">
    <name type="scientific">Peribacillus loiseleuriae</name>
    <dbReference type="NCBI Taxonomy" id="1679170"/>
    <lineage>
        <taxon>Bacteria</taxon>
        <taxon>Bacillati</taxon>
        <taxon>Bacillota</taxon>
        <taxon>Bacilli</taxon>
        <taxon>Bacillales</taxon>
        <taxon>Bacillaceae</taxon>
        <taxon>Peribacillus</taxon>
    </lineage>
</organism>
<keyword evidence="3" id="KW-1185">Reference proteome</keyword>
<dbReference type="InterPro" id="IPR007404">
    <property type="entry name" value="YdjM-like"/>
</dbReference>
<keyword evidence="1" id="KW-1133">Transmembrane helix</keyword>
<reference evidence="3" key="1">
    <citation type="submission" date="2015-07" db="EMBL/GenBank/DDBJ databases">
        <title>Genome sequencing project for genomic taxonomy and phylogenomics of Bacillus-like bacteria.</title>
        <authorList>
            <person name="Liu B."/>
            <person name="Wang J."/>
            <person name="Zhu Y."/>
            <person name="Liu G."/>
            <person name="Chen Q."/>
            <person name="Chen Z."/>
            <person name="Lan J."/>
            <person name="Che J."/>
            <person name="Ge C."/>
            <person name="Shi H."/>
            <person name="Pan Z."/>
            <person name="Liu X."/>
        </authorList>
    </citation>
    <scope>NUCLEOTIDE SEQUENCE [LARGE SCALE GENOMIC DNA]</scope>
    <source>
        <strain evidence="3">FJAT-27997</strain>
    </source>
</reference>
<keyword evidence="1" id="KW-0472">Membrane</keyword>
<dbReference type="EMBL" id="LFZW01000001">
    <property type="protein sequence ID" value="KMY52342.1"/>
    <property type="molecule type" value="Genomic_DNA"/>
</dbReference>
<sequence length="163" mass="17761">MTGKTHIMGGIAATAAFAQTSNYDPAIMIAAGALGGMIPDICHGGSKIGRKLPWLSKFINRIFGHRTLTHSILFLIIINGLLLLIIPFESIRIGILIGMASHLLLDAATKNGIKLLYPLDITFRLPLTMKTGGALESIVLTGLTLVVLYYGKDILLYYLYQYK</sequence>
<dbReference type="PANTHER" id="PTHR35531">
    <property type="entry name" value="INNER MEMBRANE PROTEIN YBCI-RELATED"/>
    <property type="match status" value="1"/>
</dbReference>
<feature type="transmembrane region" description="Helical" evidence="1">
    <location>
        <begin position="67"/>
        <end position="87"/>
    </location>
</feature>
<dbReference type="PANTHER" id="PTHR35531:SF1">
    <property type="entry name" value="INNER MEMBRANE PROTEIN YBCI-RELATED"/>
    <property type="match status" value="1"/>
</dbReference>
<keyword evidence="1" id="KW-0812">Transmembrane</keyword>
<dbReference type="Pfam" id="PF04307">
    <property type="entry name" value="YdjM"/>
    <property type="match status" value="1"/>
</dbReference>
<evidence type="ECO:0000313" key="3">
    <source>
        <dbReference type="Proteomes" id="UP000037146"/>
    </source>
</evidence>
<dbReference type="RefSeq" id="WP_049683728.1">
    <property type="nucleotide sequence ID" value="NZ_LFZW01000001.1"/>
</dbReference>
<feature type="transmembrane region" description="Helical" evidence="1">
    <location>
        <begin position="134"/>
        <end position="151"/>
    </location>
</feature>
<accession>A0A0K9H1C8</accession>